<protein>
    <submittedName>
        <fullName evidence="3">S-layer homology domain-containing protein</fullName>
    </submittedName>
</protein>
<feature type="signal peptide" evidence="1">
    <location>
        <begin position="1"/>
        <end position="22"/>
    </location>
</feature>
<evidence type="ECO:0000313" key="4">
    <source>
        <dbReference type="Proteomes" id="UP000634529"/>
    </source>
</evidence>
<sequence>MKKKIAVVMLVVFGVLGSSVYAAPPMPEFKKPAKLIHDRLDENLTRAELATVLARLFELRSTNISSTFEDTKAHWAVNNGAIPAVIEAKLMSGVSNQQFKPNDKVTLEQLLVALMKGFKIPLDDKVTLETGAKNLLDSSAWAAPYVFTALNKGILTDATSFRTEVKRKDVTTLVRILANIDTAQRTEEALKTDVQISTDATTGKTNFLFTVRNTGSETLLLEYNTSQRFDLIIKDATGAVVEHLSADQMFMQVLGEDSLSPNETVTYDHQAKLERGKSYSVEFWITAKDNGARIVKQFTVQ</sequence>
<dbReference type="InterPro" id="IPR038144">
    <property type="entry name" value="IPI"/>
</dbReference>
<name>A0ABR9ASA5_9BACL</name>
<dbReference type="EMBL" id="JACYTN010000001">
    <property type="protein sequence ID" value="MBD8496990.1"/>
    <property type="molecule type" value="Genomic_DNA"/>
</dbReference>
<dbReference type="PROSITE" id="PS51272">
    <property type="entry name" value="SLH"/>
    <property type="match status" value="1"/>
</dbReference>
<keyword evidence="4" id="KW-1185">Reference proteome</keyword>
<dbReference type="Proteomes" id="UP000634529">
    <property type="component" value="Unassembled WGS sequence"/>
</dbReference>
<dbReference type="Pfam" id="PF12690">
    <property type="entry name" value="BsuPI"/>
    <property type="match status" value="1"/>
</dbReference>
<feature type="domain" description="SLH" evidence="2">
    <location>
        <begin position="63"/>
        <end position="128"/>
    </location>
</feature>
<proteinExistence type="predicted"/>
<dbReference type="RefSeq" id="WP_192023454.1">
    <property type="nucleotide sequence ID" value="NZ_JACYTN010000001.1"/>
</dbReference>
<evidence type="ECO:0000256" key="1">
    <source>
        <dbReference type="SAM" id="SignalP"/>
    </source>
</evidence>
<accession>A0ABR9ASA5</accession>
<evidence type="ECO:0000313" key="3">
    <source>
        <dbReference type="EMBL" id="MBD8496990.1"/>
    </source>
</evidence>
<keyword evidence="1" id="KW-0732">Signal</keyword>
<organism evidence="3 4">
    <name type="scientific">Paenibacillus arenosi</name>
    <dbReference type="NCBI Taxonomy" id="2774142"/>
    <lineage>
        <taxon>Bacteria</taxon>
        <taxon>Bacillati</taxon>
        <taxon>Bacillota</taxon>
        <taxon>Bacilli</taxon>
        <taxon>Bacillales</taxon>
        <taxon>Paenibacillaceae</taxon>
        <taxon>Paenibacillus</taxon>
    </lineage>
</organism>
<evidence type="ECO:0000259" key="2">
    <source>
        <dbReference type="PROSITE" id="PS51272"/>
    </source>
</evidence>
<reference evidence="3 4" key="1">
    <citation type="submission" date="2020-09" db="EMBL/GenBank/DDBJ databases">
        <title>Paenibacillus sp. CAU 1523 isolated from sand of Haeundae Beach.</title>
        <authorList>
            <person name="Kim W."/>
        </authorList>
    </citation>
    <scope>NUCLEOTIDE SEQUENCE [LARGE SCALE GENOMIC DNA]</scope>
    <source>
        <strain evidence="3 4">CAU 1523</strain>
    </source>
</reference>
<comment type="caution">
    <text evidence="3">The sequence shown here is derived from an EMBL/GenBank/DDBJ whole genome shotgun (WGS) entry which is preliminary data.</text>
</comment>
<dbReference type="Pfam" id="PF00395">
    <property type="entry name" value="SLH"/>
    <property type="match status" value="1"/>
</dbReference>
<feature type="chain" id="PRO_5047051555" evidence="1">
    <location>
        <begin position="23"/>
        <end position="301"/>
    </location>
</feature>
<dbReference type="Gene3D" id="2.60.40.2360">
    <property type="entry name" value="Intracellular proteinase inhibitor BsuPI"/>
    <property type="match status" value="1"/>
</dbReference>
<dbReference type="InterPro" id="IPR020481">
    <property type="entry name" value="Intracell_prot_inh_BsuPI"/>
</dbReference>
<dbReference type="InterPro" id="IPR001119">
    <property type="entry name" value="SLH_dom"/>
</dbReference>
<gene>
    <name evidence="3" type="ORF">IFO66_01625</name>
</gene>